<dbReference type="Pfam" id="PF00026">
    <property type="entry name" value="Asp"/>
    <property type="match status" value="1"/>
</dbReference>
<comment type="caution">
    <text evidence="3">The sequence shown here is derived from an EMBL/GenBank/DDBJ whole genome shotgun (WGS) entry which is preliminary data.</text>
</comment>
<keyword evidence="4" id="KW-1185">Reference proteome</keyword>
<dbReference type="EMBL" id="JAKIXB020000013">
    <property type="protein sequence ID" value="KAL1603077.1"/>
    <property type="molecule type" value="Genomic_DNA"/>
</dbReference>
<name>A0ABR3RFD1_9PLEO</name>
<dbReference type="InterPro" id="IPR021109">
    <property type="entry name" value="Peptidase_aspartic_dom_sf"/>
</dbReference>
<evidence type="ECO:0000259" key="2">
    <source>
        <dbReference type="PROSITE" id="PS51767"/>
    </source>
</evidence>
<sequence length="451" mass="50753">MPNGDPTKCAELRGVFDTNRQGFIPNASTTWKEVGFYSMGLESKLGYADDALYGTDTVGLMIQNSGGPTLGNQLIGAVRQMPFFVGLFGLSPEASNFTNFDHPQRSFLTTLKDERQIPSLSYAYNAGAYYSNLLFQSFDVVLTDPGTPKVFGSLTLGGFDQNRFEPNNFTFPFDQDDTQLTSLKLQQITAEHTFNGSVVLLQEETYVNLDFTMPYLWLPRDVCDRIAAFFKLEYDNTTELYLVDDTTHQDLLARNPSFTFAFGESPGLVDTVSIELMYAAFDLQASWPIYNEPKNYFPIRRTTNASQYTLGRAFMQEAYVIVDFERRNFSLHQAAFPASNQVKLVSIPAKGTEKHEAAHGLDQGSIAGIVTGSMVFVVLLVMLAALLCYRKKRRNPKEQRNVELCVSSEKHSVTTELPDNKTMRMEMMSTEVLELQSSREEVEGRPRYELA</sequence>
<reference evidence="3 4" key="1">
    <citation type="submission" date="2024-02" db="EMBL/GenBank/DDBJ databases">
        <title>De novo assembly and annotation of 12 fungi associated with fruit tree decline syndrome in Ontario, Canada.</title>
        <authorList>
            <person name="Sulman M."/>
            <person name="Ellouze W."/>
            <person name="Ilyukhin E."/>
        </authorList>
    </citation>
    <scope>NUCLEOTIDE SEQUENCE [LARGE SCALE GENOMIC DNA]</scope>
    <source>
        <strain evidence="3 4">M97-236</strain>
    </source>
</reference>
<feature type="transmembrane region" description="Helical" evidence="1">
    <location>
        <begin position="366"/>
        <end position="389"/>
    </location>
</feature>
<proteinExistence type="predicted"/>
<accession>A0ABR3RFD1</accession>
<dbReference type="InterPro" id="IPR033121">
    <property type="entry name" value="PEPTIDASE_A1"/>
</dbReference>
<feature type="domain" description="Peptidase A1" evidence="2">
    <location>
        <begin position="1"/>
        <end position="332"/>
    </location>
</feature>
<dbReference type="PROSITE" id="PS51767">
    <property type="entry name" value="PEPTIDASE_A1"/>
    <property type="match status" value="1"/>
</dbReference>
<dbReference type="Proteomes" id="UP001521222">
    <property type="component" value="Unassembled WGS sequence"/>
</dbReference>
<protein>
    <recommendedName>
        <fullName evidence="2">Peptidase A1 domain-containing protein</fullName>
    </recommendedName>
</protein>
<organism evidence="3 4">
    <name type="scientific">Nothophoma quercina</name>
    <dbReference type="NCBI Taxonomy" id="749835"/>
    <lineage>
        <taxon>Eukaryota</taxon>
        <taxon>Fungi</taxon>
        <taxon>Dikarya</taxon>
        <taxon>Ascomycota</taxon>
        <taxon>Pezizomycotina</taxon>
        <taxon>Dothideomycetes</taxon>
        <taxon>Pleosporomycetidae</taxon>
        <taxon>Pleosporales</taxon>
        <taxon>Pleosporineae</taxon>
        <taxon>Didymellaceae</taxon>
        <taxon>Nothophoma</taxon>
    </lineage>
</organism>
<keyword evidence="1" id="KW-0472">Membrane</keyword>
<dbReference type="SUPFAM" id="SSF50630">
    <property type="entry name" value="Acid proteases"/>
    <property type="match status" value="1"/>
</dbReference>
<evidence type="ECO:0000256" key="1">
    <source>
        <dbReference type="SAM" id="Phobius"/>
    </source>
</evidence>
<keyword evidence="1" id="KW-1133">Transmembrane helix</keyword>
<dbReference type="Gene3D" id="2.40.70.10">
    <property type="entry name" value="Acid Proteases"/>
    <property type="match status" value="2"/>
</dbReference>
<gene>
    <name evidence="3" type="ORF">SLS59_004734</name>
</gene>
<evidence type="ECO:0000313" key="3">
    <source>
        <dbReference type="EMBL" id="KAL1603077.1"/>
    </source>
</evidence>
<keyword evidence="1" id="KW-0812">Transmembrane</keyword>
<evidence type="ECO:0000313" key="4">
    <source>
        <dbReference type="Proteomes" id="UP001521222"/>
    </source>
</evidence>